<organism evidence="4 5">
    <name type="scientific">Rosenbergiella gaditana</name>
    <dbReference type="NCBI Taxonomy" id="2726987"/>
    <lineage>
        <taxon>Bacteria</taxon>
        <taxon>Pseudomonadati</taxon>
        <taxon>Pseudomonadota</taxon>
        <taxon>Gammaproteobacteria</taxon>
        <taxon>Enterobacterales</taxon>
        <taxon>Erwiniaceae</taxon>
        <taxon>Rosenbergiella</taxon>
    </lineage>
</organism>
<comment type="caution">
    <text evidence="4">The sequence shown here is derived from an EMBL/GenBank/DDBJ whole genome shotgun (WGS) entry which is preliminary data.</text>
</comment>
<evidence type="ECO:0000313" key="5">
    <source>
        <dbReference type="Proteomes" id="UP000790096"/>
    </source>
</evidence>
<dbReference type="PANTHER" id="PTHR43877">
    <property type="entry name" value="AMINOALKYLPHOSPHONATE N-ACETYLTRANSFERASE-RELATED-RELATED"/>
    <property type="match status" value="1"/>
</dbReference>
<evidence type="ECO:0000256" key="2">
    <source>
        <dbReference type="ARBA" id="ARBA00023315"/>
    </source>
</evidence>
<dbReference type="CDD" id="cd04301">
    <property type="entry name" value="NAT_SF"/>
    <property type="match status" value="1"/>
</dbReference>
<proteinExistence type="predicted"/>
<evidence type="ECO:0000256" key="1">
    <source>
        <dbReference type="ARBA" id="ARBA00022679"/>
    </source>
</evidence>
<dbReference type="Proteomes" id="UP000790096">
    <property type="component" value="Unassembled WGS sequence"/>
</dbReference>
<dbReference type="InterPro" id="IPR016181">
    <property type="entry name" value="Acyl_CoA_acyltransferase"/>
</dbReference>
<sequence length="157" mass="17832">MGIRRARVEEAELCWRIRNLAIVDQCQVCYPLSAITAWTPETMPVGYRQAILEHPFYVAEDRQGQLLATGYLDSETHRVEAIFTLPEAMRQGLASRVMARIKQEAREQGLSVIALSSTPNAQGFYEKQGFIRVREDTHFSPSADYSFDCVEMVCRLG</sequence>
<reference evidence="4 5" key="1">
    <citation type="submission" date="2020-04" db="EMBL/GenBank/DDBJ databases">
        <title>Genome sequencing of Rosenbergiella species.</title>
        <authorList>
            <person name="Alvarez-Perez S."/>
            <person name="Lievens B."/>
        </authorList>
    </citation>
    <scope>NUCLEOTIDE SEQUENCE [LARGE SCALE GENOMIC DNA]</scope>
    <source>
        <strain evidence="4 5">S61</strain>
    </source>
</reference>
<dbReference type="EMBL" id="JABBFR010000001">
    <property type="protein sequence ID" value="MBT0722910.1"/>
    <property type="molecule type" value="Genomic_DNA"/>
</dbReference>
<accession>A0ABS5SUJ0</accession>
<dbReference type="InterPro" id="IPR000182">
    <property type="entry name" value="GNAT_dom"/>
</dbReference>
<dbReference type="SUPFAM" id="SSF55729">
    <property type="entry name" value="Acyl-CoA N-acyltransferases (Nat)"/>
    <property type="match status" value="1"/>
</dbReference>
<dbReference type="Pfam" id="PF13673">
    <property type="entry name" value="Acetyltransf_10"/>
    <property type="match status" value="1"/>
</dbReference>
<dbReference type="PROSITE" id="PS51186">
    <property type="entry name" value="GNAT"/>
    <property type="match status" value="1"/>
</dbReference>
<keyword evidence="1" id="KW-0808">Transferase</keyword>
<gene>
    <name evidence="4" type="ORF">HH682_00325</name>
</gene>
<feature type="domain" description="N-acetyltransferase" evidence="3">
    <location>
        <begin position="1"/>
        <end position="157"/>
    </location>
</feature>
<protein>
    <submittedName>
        <fullName evidence="4">GNAT family N-acetyltransferase</fullName>
    </submittedName>
</protein>
<dbReference type="Gene3D" id="3.40.630.30">
    <property type="match status" value="1"/>
</dbReference>
<keyword evidence="2" id="KW-0012">Acyltransferase</keyword>
<dbReference type="InterPro" id="IPR050832">
    <property type="entry name" value="Bact_Acetyltransf"/>
</dbReference>
<name>A0ABS5SUJ0_9GAMM</name>
<keyword evidence="5" id="KW-1185">Reference proteome</keyword>
<evidence type="ECO:0000259" key="3">
    <source>
        <dbReference type="PROSITE" id="PS51186"/>
    </source>
</evidence>
<evidence type="ECO:0000313" key="4">
    <source>
        <dbReference type="EMBL" id="MBT0722910.1"/>
    </source>
</evidence>